<evidence type="ECO:0000313" key="1">
    <source>
        <dbReference type="EMBL" id="SEO49455.1"/>
    </source>
</evidence>
<proteinExistence type="predicted"/>
<keyword evidence="2" id="KW-1185">Reference proteome</keyword>
<reference evidence="2" key="1">
    <citation type="submission" date="2016-10" db="EMBL/GenBank/DDBJ databases">
        <authorList>
            <person name="Varghese N."/>
            <person name="Submissions S."/>
        </authorList>
    </citation>
    <scope>NUCLEOTIDE SEQUENCE [LARGE SCALE GENOMIC DNA]</scope>
    <source>
        <strain evidence="2">Nm76</strain>
    </source>
</reference>
<evidence type="ECO:0000313" key="2">
    <source>
        <dbReference type="Proteomes" id="UP000198814"/>
    </source>
</evidence>
<dbReference type="Proteomes" id="UP000198814">
    <property type="component" value="Unassembled WGS sequence"/>
</dbReference>
<protein>
    <submittedName>
        <fullName evidence="1">Uncharacterized protein</fullName>
    </submittedName>
</protein>
<dbReference type="STRING" id="42354.SAMN05216333_11113"/>
<gene>
    <name evidence="1" type="ORF">SAMN05216333_11113</name>
</gene>
<organism evidence="1 2">
    <name type="scientific">Nitrosomonas oligotropha</name>
    <dbReference type="NCBI Taxonomy" id="42354"/>
    <lineage>
        <taxon>Bacteria</taxon>
        <taxon>Pseudomonadati</taxon>
        <taxon>Pseudomonadota</taxon>
        <taxon>Betaproteobacteria</taxon>
        <taxon>Nitrosomonadales</taxon>
        <taxon>Nitrosomonadaceae</taxon>
        <taxon>Nitrosomonas</taxon>
    </lineage>
</organism>
<name>A0A1H8Q5E1_9PROT</name>
<sequence length="94" mass="11094">MDVKFLIFQAKDSKKIRRYQYTAIDDTTRIRALRIYKKHTQANAIDFVDYVIHKLPFEYNKYEHTGVTSSRQSFIGMLKTSEFSKCISSPDPHN</sequence>
<dbReference type="AlphaFoldDB" id="A0A1H8Q5E1"/>
<accession>A0A1H8Q5E1</accession>
<dbReference type="EMBL" id="FODO01000011">
    <property type="protein sequence ID" value="SEO49455.1"/>
    <property type="molecule type" value="Genomic_DNA"/>
</dbReference>